<evidence type="ECO:0000313" key="3">
    <source>
        <dbReference type="Proteomes" id="UP001152049"/>
    </source>
</evidence>
<dbReference type="EMBL" id="JAOQAZ010000054">
    <property type="protein sequence ID" value="KAJ4243842.1"/>
    <property type="molecule type" value="Genomic_DNA"/>
</dbReference>
<sequence>MATVLEISRLGGSASKPKELAGAKRRSIDKSPSRIGDNCRNLDLNLAKVKRAMGLGLGRLSSGWRKI</sequence>
<feature type="region of interest" description="Disordered" evidence="1">
    <location>
        <begin position="13"/>
        <end position="34"/>
    </location>
</feature>
<accession>A0A9W8RL49</accession>
<name>A0A9W8RL49_9HYPO</name>
<protein>
    <submittedName>
        <fullName evidence="2">Uncharacterized protein</fullName>
    </submittedName>
</protein>
<keyword evidence="3" id="KW-1185">Reference proteome</keyword>
<evidence type="ECO:0000256" key="1">
    <source>
        <dbReference type="SAM" id="MobiDB-lite"/>
    </source>
</evidence>
<comment type="caution">
    <text evidence="2">The sequence shown here is derived from an EMBL/GenBank/DDBJ whole genome shotgun (WGS) entry which is preliminary data.</text>
</comment>
<feature type="compositionally biased region" description="Basic and acidic residues" evidence="1">
    <location>
        <begin position="16"/>
        <end position="32"/>
    </location>
</feature>
<gene>
    <name evidence="2" type="ORF">NW762_014721</name>
</gene>
<dbReference type="AlphaFoldDB" id="A0A9W8RL49"/>
<proteinExistence type="predicted"/>
<reference evidence="2" key="1">
    <citation type="submission" date="2022-09" db="EMBL/GenBank/DDBJ databases">
        <title>Fusarium specimens isolated from Avocado Roots.</title>
        <authorList>
            <person name="Stajich J."/>
            <person name="Roper C."/>
            <person name="Heimlech-Rivalta G."/>
        </authorList>
    </citation>
    <scope>NUCLEOTIDE SEQUENCE</scope>
    <source>
        <strain evidence="2">CF00136</strain>
    </source>
</reference>
<dbReference type="Proteomes" id="UP001152049">
    <property type="component" value="Unassembled WGS sequence"/>
</dbReference>
<organism evidence="2 3">
    <name type="scientific">Fusarium torreyae</name>
    <dbReference type="NCBI Taxonomy" id="1237075"/>
    <lineage>
        <taxon>Eukaryota</taxon>
        <taxon>Fungi</taxon>
        <taxon>Dikarya</taxon>
        <taxon>Ascomycota</taxon>
        <taxon>Pezizomycotina</taxon>
        <taxon>Sordariomycetes</taxon>
        <taxon>Hypocreomycetidae</taxon>
        <taxon>Hypocreales</taxon>
        <taxon>Nectriaceae</taxon>
        <taxon>Fusarium</taxon>
    </lineage>
</organism>
<evidence type="ECO:0000313" key="2">
    <source>
        <dbReference type="EMBL" id="KAJ4243842.1"/>
    </source>
</evidence>